<keyword evidence="7" id="KW-0902">Two-component regulatory system</keyword>
<dbReference type="GO" id="GO:0046983">
    <property type="term" value="F:protein dimerization activity"/>
    <property type="evidence" value="ECO:0007669"/>
    <property type="project" value="InterPro"/>
</dbReference>
<dbReference type="InterPro" id="IPR011712">
    <property type="entry name" value="Sig_transdc_His_kin_sub3_dim/P"/>
</dbReference>
<dbReference type="GO" id="GO:0016020">
    <property type="term" value="C:membrane"/>
    <property type="evidence" value="ECO:0007669"/>
    <property type="project" value="InterPro"/>
</dbReference>
<dbReference type="SMART" id="SM00387">
    <property type="entry name" value="HATPase_c"/>
    <property type="match status" value="1"/>
</dbReference>
<feature type="transmembrane region" description="Helical" evidence="8">
    <location>
        <begin position="48"/>
        <end position="66"/>
    </location>
</feature>
<accession>A0A919YRD6</accession>
<dbReference type="Pfam" id="PF02518">
    <property type="entry name" value="HATPase_c"/>
    <property type="match status" value="1"/>
</dbReference>
<sequence>MREHGLDLGQTDTYAAAVEDAKIPIIIWVVLSYIAALVMYISVDQPNWLMLMFFTGFIALHISLYWHAKTLLLKHAWFYFVIQGMIVYAASFLVFIGSPVVLIGLYPVLLGQCIGVLRNKSKTMVGLVAAAYLILTIIALLVTDWLDQLLLLIPIFLLMNVIVISYAHLFFRQVHARLRTQSFLNELEQTHRKVEELTLANERQRMARDLHDTLAQGLAGLIMQLEAADAHLERSNSIRAKQIIHTAMERARSTLADARLVIDELRLQAEVEQDFSSRVFSTAQKLVASKDIALHINTSVAVEPPAIIKEHCLFIISEAIMNAIKHAEASEIWLTLQQEKHGAVQLMIADNGQGFDTGRIGKLEGHYGIVGMTERARLIGGTINIESEPGKGTTVVVEIAANEDGAER</sequence>
<evidence type="ECO:0000256" key="6">
    <source>
        <dbReference type="ARBA" id="ARBA00022840"/>
    </source>
</evidence>
<dbReference type="Gene3D" id="1.20.5.1930">
    <property type="match status" value="1"/>
</dbReference>
<dbReference type="InterPro" id="IPR050482">
    <property type="entry name" value="Sensor_HK_TwoCompSys"/>
</dbReference>
<comment type="caution">
    <text evidence="10">The sequence shown here is derived from an EMBL/GenBank/DDBJ whole genome shotgun (WGS) entry which is preliminary data.</text>
</comment>
<evidence type="ECO:0000256" key="7">
    <source>
        <dbReference type="ARBA" id="ARBA00023012"/>
    </source>
</evidence>
<dbReference type="GO" id="GO:0000155">
    <property type="term" value="F:phosphorelay sensor kinase activity"/>
    <property type="evidence" value="ECO:0007669"/>
    <property type="project" value="InterPro"/>
</dbReference>
<dbReference type="Pfam" id="PF07730">
    <property type="entry name" value="HisKA_3"/>
    <property type="match status" value="1"/>
</dbReference>
<dbReference type="EC" id="2.7.13.3" evidence="2"/>
<dbReference type="AlphaFoldDB" id="A0A919YRD6"/>
<protein>
    <recommendedName>
        <fullName evidence="2">histidine kinase</fullName>
        <ecNumber evidence="2">2.7.13.3</ecNumber>
    </recommendedName>
</protein>
<dbReference type="PANTHER" id="PTHR24421">
    <property type="entry name" value="NITRATE/NITRITE SENSOR PROTEIN NARX-RELATED"/>
    <property type="match status" value="1"/>
</dbReference>
<feature type="transmembrane region" description="Helical" evidence="8">
    <location>
        <begin position="149"/>
        <end position="171"/>
    </location>
</feature>
<feature type="transmembrane region" description="Helical" evidence="8">
    <location>
        <begin position="123"/>
        <end position="143"/>
    </location>
</feature>
<dbReference type="CDD" id="cd16917">
    <property type="entry name" value="HATPase_UhpB-NarQ-NarX-like"/>
    <property type="match status" value="1"/>
</dbReference>
<dbReference type="GO" id="GO:0005524">
    <property type="term" value="F:ATP binding"/>
    <property type="evidence" value="ECO:0007669"/>
    <property type="project" value="UniProtKB-KW"/>
</dbReference>
<feature type="domain" description="Histidine kinase" evidence="9">
    <location>
        <begin position="315"/>
        <end position="403"/>
    </location>
</feature>
<reference evidence="10" key="1">
    <citation type="submission" date="2021-03" db="EMBL/GenBank/DDBJ databases">
        <title>Antimicrobial resistance genes in bacteria isolated from Japanese honey, and their potential for conferring macrolide and lincosamide resistance in the American foulbrood pathogen Paenibacillus larvae.</title>
        <authorList>
            <person name="Okamoto M."/>
            <person name="Kumagai M."/>
            <person name="Kanamori H."/>
            <person name="Takamatsu D."/>
        </authorList>
    </citation>
    <scope>NUCLEOTIDE SEQUENCE</scope>
    <source>
        <strain evidence="10">J40TS1</strain>
    </source>
</reference>
<gene>
    <name evidence="10" type="primary">ydfH</name>
    <name evidence="10" type="ORF">J40TS1_43300</name>
</gene>
<keyword evidence="3" id="KW-0808">Transferase</keyword>
<keyword evidence="8" id="KW-0472">Membrane</keyword>
<evidence type="ECO:0000313" key="10">
    <source>
        <dbReference type="EMBL" id="GIP18688.1"/>
    </source>
</evidence>
<keyword evidence="11" id="KW-1185">Reference proteome</keyword>
<dbReference type="InterPro" id="IPR003594">
    <property type="entry name" value="HATPase_dom"/>
</dbReference>
<keyword evidence="4" id="KW-0547">Nucleotide-binding</keyword>
<proteinExistence type="predicted"/>
<comment type="catalytic activity">
    <reaction evidence="1">
        <text>ATP + protein L-histidine = ADP + protein N-phospho-L-histidine.</text>
        <dbReference type="EC" id="2.7.13.3"/>
    </reaction>
</comment>
<evidence type="ECO:0000256" key="3">
    <source>
        <dbReference type="ARBA" id="ARBA00022679"/>
    </source>
</evidence>
<evidence type="ECO:0000256" key="2">
    <source>
        <dbReference type="ARBA" id="ARBA00012438"/>
    </source>
</evidence>
<feature type="transmembrane region" description="Helical" evidence="8">
    <location>
        <begin position="23"/>
        <end position="41"/>
    </location>
</feature>
<dbReference type="InterPro" id="IPR005467">
    <property type="entry name" value="His_kinase_dom"/>
</dbReference>
<evidence type="ECO:0000256" key="8">
    <source>
        <dbReference type="SAM" id="Phobius"/>
    </source>
</evidence>
<organism evidence="10 11">
    <name type="scientific">Paenibacillus montaniterrae</name>
    <dbReference type="NCBI Taxonomy" id="429341"/>
    <lineage>
        <taxon>Bacteria</taxon>
        <taxon>Bacillati</taxon>
        <taxon>Bacillota</taxon>
        <taxon>Bacilli</taxon>
        <taxon>Bacillales</taxon>
        <taxon>Paenibacillaceae</taxon>
        <taxon>Paenibacillus</taxon>
    </lineage>
</organism>
<feature type="transmembrane region" description="Helical" evidence="8">
    <location>
        <begin position="86"/>
        <end position="111"/>
    </location>
</feature>
<dbReference type="SUPFAM" id="SSF55874">
    <property type="entry name" value="ATPase domain of HSP90 chaperone/DNA topoisomerase II/histidine kinase"/>
    <property type="match status" value="1"/>
</dbReference>
<keyword evidence="5 10" id="KW-0418">Kinase</keyword>
<keyword evidence="6" id="KW-0067">ATP-binding</keyword>
<dbReference type="Gene3D" id="3.30.565.10">
    <property type="entry name" value="Histidine kinase-like ATPase, C-terminal domain"/>
    <property type="match status" value="1"/>
</dbReference>
<evidence type="ECO:0000313" key="11">
    <source>
        <dbReference type="Proteomes" id="UP000683139"/>
    </source>
</evidence>
<evidence type="ECO:0000256" key="1">
    <source>
        <dbReference type="ARBA" id="ARBA00000085"/>
    </source>
</evidence>
<evidence type="ECO:0000256" key="4">
    <source>
        <dbReference type="ARBA" id="ARBA00022741"/>
    </source>
</evidence>
<dbReference type="RefSeq" id="WP_213519351.1">
    <property type="nucleotide sequence ID" value="NZ_BOSE01000010.1"/>
</dbReference>
<dbReference type="Proteomes" id="UP000683139">
    <property type="component" value="Unassembled WGS sequence"/>
</dbReference>
<dbReference type="PROSITE" id="PS50109">
    <property type="entry name" value="HIS_KIN"/>
    <property type="match status" value="1"/>
</dbReference>
<dbReference type="InterPro" id="IPR036890">
    <property type="entry name" value="HATPase_C_sf"/>
</dbReference>
<evidence type="ECO:0000259" key="9">
    <source>
        <dbReference type="PROSITE" id="PS50109"/>
    </source>
</evidence>
<name>A0A919YRD6_9BACL</name>
<evidence type="ECO:0000256" key="5">
    <source>
        <dbReference type="ARBA" id="ARBA00022777"/>
    </source>
</evidence>
<dbReference type="PANTHER" id="PTHR24421:SF55">
    <property type="entry name" value="SENSOR HISTIDINE KINASE YDFH"/>
    <property type="match status" value="1"/>
</dbReference>
<dbReference type="EMBL" id="BOSE01000010">
    <property type="protein sequence ID" value="GIP18688.1"/>
    <property type="molecule type" value="Genomic_DNA"/>
</dbReference>
<keyword evidence="8" id="KW-1133">Transmembrane helix</keyword>
<keyword evidence="8" id="KW-0812">Transmembrane</keyword>